<dbReference type="PROSITE" id="PS51470">
    <property type="entry name" value="FG_GAP"/>
    <property type="match status" value="12"/>
</dbReference>
<keyword evidence="4" id="KW-0325">Glycoprotein</keyword>
<keyword evidence="6" id="KW-1185">Reference proteome</keyword>
<dbReference type="Pfam" id="PF01839">
    <property type="entry name" value="FG-GAP"/>
    <property type="match status" value="13"/>
</dbReference>
<dbReference type="InterPro" id="IPR013517">
    <property type="entry name" value="FG-GAP"/>
</dbReference>
<evidence type="ECO:0000256" key="1">
    <source>
        <dbReference type="ARBA" id="ARBA00022729"/>
    </source>
</evidence>
<dbReference type="GO" id="GO:0007155">
    <property type="term" value="P:cell adhesion"/>
    <property type="evidence" value="ECO:0007669"/>
    <property type="project" value="InterPro"/>
</dbReference>
<organism evidence="5 6">
    <name type="scientific">Ahniella affigens</name>
    <dbReference type="NCBI Taxonomy" id="2021234"/>
    <lineage>
        <taxon>Bacteria</taxon>
        <taxon>Pseudomonadati</taxon>
        <taxon>Pseudomonadota</taxon>
        <taxon>Gammaproteobacteria</taxon>
        <taxon>Lysobacterales</taxon>
        <taxon>Rhodanobacteraceae</taxon>
        <taxon>Ahniella</taxon>
    </lineage>
</organism>
<dbReference type="InterPro" id="IPR028994">
    <property type="entry name" value="Integrin_alpha_N"/>
</dbReference>
<reference evidence="5 6" key="1">
    <citation type="submission" date="2018-03" db="EMBL/GenBank/DDBJ databases">
        <title>Ahniella affigens gen. nov., sp. nov., a gammaproteobacterium isolated from sandy soil near a stream.</title>
        <authorList>
            <person name="Ko Y."/>
            <person name="Kim J.-H."/>
        </authorList>
    </citation>
    <scope>NUCLEOTIDE SEQUENCE [LARGE SCALE GENOMIC DNA]</scope>
    <source>
        <strain evidence="5 6">D13</strain>
    </source>
</reference>
<evidence type="ECO:0000313" key="5">
    <source>
        <dbReference type="EMBL" id="AVP97992.1"/>
    </source>
</evidence>
<dbReference type="AlphaFoldDB" id="A0A2P1PT42"/>
<keyword evidence="3" id="KW-0378">Hydrolase</keyword>
<dbReference type="Proteomes" id="UP000241074">
    <property type="component" value="Chromosome"/>
</dbReference>
<gene>
    <name evidence="5" type="ORF">C7S18_12615</name>
</gene>
<dbReference type="SUPFAM" id="SSF69318">
    <property type="entry name" value="Integrin alpha N-terminal domain"/>
    <property type="match status" value="4"/>
</dbReference>
<keyword evidence="1" id="KW-0732">Signal</keyword>
<name>A0A2P1PT42_9GAMM</name>
<evidence type="ECO:0000256" key="2">
    <source>
        <dbReference type="ARBA" id="ARBA00022737"/>
    </source>
</evidence>
<dbReference type="PRINTS" id="PR01185">
    <property type="entry name" value="INTEGRINA"/>
</dbReference>
<dbReference type="PANTHER" id="PTHR23221">
    <property type="entry name" value="GLYCOSYLPHOSPHATIDYLINOSITOL PHOSPHOLIPASE D"/>
    <property type="match status" value="1"/>
</dbReference>
<keyword evidence="2" id="KW-0677">Repeat</keyword>
<dbReference type="KEGG" id="xba:C7S18_12615"/>
<evidence type="ECO:0000256" key="4">
    <source>
        <dbReference type="ARBA" id="ARBA00023180"/>
    </source>
</evidence>
<evidence type="ECO:0000256" key="3">
    <source>
        <dbReference type="ARBA" id="ARBA00022801"/>
    </source>
</evidence>
<dbReference type="GO" id="GO:0016787">
    <property type="term" value="F:hydrolase activity"/>
    <property type="evidence" value="ECO:0007669"/>
    <property type="project" value="UniProtKB-KW"/>
</dbReference>
<dbReference type="GO" id="GO:0008305">
    <property type="term" value="C:integrin complex"/>
    <property type="evidence" value="ECO:0007669"/>
    <property type="project" value="InterPro"/>
</dbReference>
<sequence length="1060" mass="106782">MRLILRELRPRTQPSNANMTLRFPMQWLFAGSFLLAGAVSAQTAKTIATSSIDQTLSTSVQLNGDYGRSIAFVGDVNGDGFGDLLVGQPLFDNGASADAGAAYLYSGNATGFSTSPLVSLLPVQAGARFGSAVTGIGDANGDGYMDFAVAAEFQDGSNTDEGAVWVFFGGSTVSQNQAGLLFGAQASAYLGTSLAGVGDVNGDGFADLAVGAPGFDGSATNTGVVRIFFGGSGTTFNAVVDVTLSGAATDYRLGSSVAGAGDVNADGFADVLAGAATASSPETNEGLGFLYLGGSTMNNVVDVTYQINQASADFGRSVSGGGDLNGDGYSDILIGAPLYDDGQTDEGGAFVYFGGATPDNVSDLTITSNQAAAQLGFRVASIGDADGDSYAEFSVSAPLLDAGATVDSGRAWIFRGRPGGLSAAADAAFSINQGGEQMGRALAGGDFNGDGYSDFFIGAPLNTEGASTGAGTAFIVRGSMLTFDATSDLTIEGAAPGVGFGTTTATGDINGDGFVDLVVGKPKKNVSSAEDGSFSAYLGSNLGLQLASQVTVDATAAGGNLGSAVATCDVNGDGFADVIVGAEKQANGQANEGFAYIYYGGQGAFNTTADKTFEMNVLNAQFGHSVACGGDVNGDGFGDVVIGAPFAENGTPNDEGLVYVFLGSTDMDTNADAILEVNQGSAFLGQSVAGIGDYNGDGFADIAAGSTGYDIAGSANGGVIWIWYGGSTFNATSDGFVGGTQNNSRMGFAVTGLGDVNGDGFDDFAASANEHDQPQVDSGATYIFLGAASPTNIANGTLSPQQATAFGGQSVGSAGDLNGDGFADVIVGAHRWDNGASADTGAAFVYFGGVTAFDTTADITLTSTTAGDAIGTSVSSGDFDGDGDVDLVVGASGFTNGDAGEGAVFIYRNRDIGRLSGPQAFSVTPLAPVEQWGRSRVSDGFFVGMEGISPRGRDKGKLELEACPPTRPFDAPQCTRFLSPSWSDVNNTASVAGLAAQATGLNGETVYHWRARAVFAPFSVGLGGAADPITPAVGPWRRMNAETGLGDVRVSSRIFADGFE</sequence>
<dbReference type="InterPro" id="IPR000413">
    <property type="entry name" value="Integrin_alpha"/>
</dbReference>
<dbReference type="SMART" id="SM00191">
    <property type="entry name" value="Int_alpha"/>
    <property type="match status" value="14"/>
</dbReference>
<dbReference type="Gene3D" id="2.130.10.130">
    <property type="entry name" value="Integrin alpha, N-terminal"/>
    <property type="match status" value="7"/>
</dbReference>
<protein>
    <submittedName>
        <fullName evidence="5">Uncharacterized protein</fullName>
    </submittedName>
</protein>
<accession>A0A2P1PT42</accession>
<reference evidence="5 6" key="2">
    <citation type="submission" date="2018-03" db="EMBL/GenBank/DDBJ databases">
        <authorList>
            <person name="Keele B.F."/>
        </authorList>
    </citation>
    <scope>NUCLEOTIDE SEQUENCE [LARGE SCALE GENOMIC DNA]</scope>
    <source>
        <strain evidence="5 6">D13</strain>
    </source>
</reference>
<dbReference type="EMBL" id="CP027860">
    <property type="protein sequence ID" value="AVP97992.1"/>
    <property type="molecule type" value="Genomic_DNA"/>
</dbReference>
<proteinExistence type="predicted"/>
<evidence type="ECO:0000313" key="6">
    <source>
        <dbReference type="Proteomes" id="UP000241074"/>
    </source>
</evidence>
<dbReference type="InterPro" id="IPR013519">
    <property type="entry name" value="Int_alpha_beta-p"/>
</dbReference>
<dbReference type="OrthoDB" id="9782766at2"/>
<dbReference type="PANTHER" id="PTHR23221:SF7">
    <property type="entry name" value="PHOSPHATIDYLINOSITOL-GLYCAN-SPECIFIC PHOSPHOLIPASE D"/>
    <property type="match status" value="1"/>
</dbReference>